<organism evidence="5 6">
    <name type="scientific">Hohenbuehelia grisea</name>
    <dbReference type="NCBI Taxonomy" id="104357"/>
    <lineage>
        <taxon>Eukaryota</taxon>
        <taxon>Fungi</taxon>
        <taxon>Dikarya</taxon>
        <taxon>Basidiomycota</taxon>
        <taxon>Agaricomycotina</taxon>
        <taxon>Agaricomycetes</taxon>
        <taxon>Agaricomycetidae</taxon>
        <taxon>Agaricales</taxon>
        <taxon>Pleurotineae</taxon>
        <taxon>Pleurotaceae</taxon>
        <taxon>Hohenbuehelia</taxon>
    </lineage>
</organism>
<dbReference type="InterPro" id="IPR010497">
    <property type="entry name" value="Epoxide_hydro_N"/>
</dbReference>
<dbReference type="EMBL" id="JASNQZ010000003">
    <property type="protein sequence ID" value="KAL0958909.1"/>
    <property type="molecule type" value="Genomic_DNA"/>
</dbReference>
<dbReference type="PANTHER" id="PTHR21661:SF35">
    <property type="entry name" value="EPOXIDE HYDROLASE"/>
    <property type="match status" value="1"/>
</dbReference>
<keyword evidence="6" id="KW-1185">Reference proteome</keyword>
<reference evidence="6" key="1">
    <citation type="submission" date="2024-06" db="EMBL/GenBank/DDBJ databases">
        <title>Multi-omics analyses provide insights into the biosynthesis of the anticancer antibiotic pleurotin in Hohenbuehelia grisea.</title>
        <authorList>
            <person name="Weaver J.A."/>
            <person name="Alberti F."/>
        </authorList>
    </citation>
    <scope>NUCLEOTIDE SEQUENCE [LARGE SCALE GENOMIC DNA]</scope>
    <source>
        <strain evidence="6">T-177</strain>
    </source>
</reference>
<gene>
    <name evidence="5" type="ORF">HGRIS_014227</name>
</gene>
<comment type="caution">
    <text evidence="5">The sequence shown here is derived from an EMBL/GenBank/DDBJ whole genome shotgun (WGS) entry which is preliminary data.</text>
</comment>
<dbReference type="InterPro" id="IPR000639">
    <property type="entry name" value="Epox_hydrolase-like"/>
</dbReference>
<dbReference type="PANTHER" id="PTHR21661">
    <property type="entry name" value="EPOXIDE HYDROLASE 1-RELATED"/>
    <property type="match status" value="1"/>
</dbReference>
<keyword evidence="2" id="KW-0058">Aromatic hydrocarbons catabolism</keyword>
<dbReference type="PRINTS" id="PR00412">
    <property type="entry name" value="EPOXHYDRLASE"/>
</dbReference>
<dbReference type="Pfam" id="PF06441">
    <property type="entry name" value="EHN"/>
    <property type="match status" value="1"/>
</dbReference>
<dbReference type="SUPFAM" id="SSF53474">
    <property type="entry name" value="alpha/beta-Hydrolases"/>
    <property type="match status" value="1"/>
</dbReference>
<protein>
    <recommendedName>
        <fullName evidence="4">Epoxide hydrolase N-terminal domain-containing protein</fullName>
    </recommendedName>
</protein>
<evidence type="ECO:0000259" key="4">
    <source>
        <dbReference type="Pfam" id="PF06441"/>
    </source>
</evidence>
<sequence length="402" mass="45052">MTERPFTIAIAEEQLLLLQAKLDLTVFPDELDDAGWQYGVPLAEIKRLTAYWRNGYDWRKHEADLNRELSQFNRQIDIDNQETIDIHYTHQKSEVASAIPLLFIHGWPGSFIEARNILPVLTAPPPGQPGFDVVAFSLPGFGFSEAPKKKGFQIQHYAEVGHKLMLALGYNEYVTQGGDWGALITRKICCDYGGTHAKAWHTNMAIFGRPPHPLYEPISSLLHAITPYTDFEKHSLDRAKWFEEFGSGFYAVQKTRPQTLGYSLADSPVGLLAWIYEKLVLGTDNYAWTDDEVLTWISIYCFSRAGPAASLRIYYEVESSGGFTAVPTPKVPIGFSFFPEEFGGVPRSWLRREGNVVFEAEHTRGGHFAAYERPGDLASDLRKMFGMGGPAFGVVPGKTGYA</sequence>
<dbReference type="PIRSF" id="PIRSF001112">
    <property type="entry name" value="Epoxide_hydrolase"/>
    <property type="match status" value="1"/>
</dbReference>
<dbReference type="InterPro" id="IPR016292">
    <property type="entry name" value="Epoxide_hydrolase"/>
</dbReference>
<accession>A0ABR3JSP8</accession>
<evidence type="ECO:0000313" key="5">
    <source>
        <dbReference type="EMBL" id="KAL0958909.1"/>
    </source>
</evidence>
<dbReference type="Gene3D" id="3.40.50.1820">
    <property type="entry name" value="alpha/beta hydrolase"/>
    <property type="match status" value="1"/>
</dbReference>
<evidence type="ECO:0000256" key="3">
    <source>
        <dbReference type="ARBA" id="ARBA00022801"/>
    </source>
</evidence>
<proteinExistence type="inferred from homology"/>
<evidence type="ECO:0000313" key="6">
    <source>
        <dbReference type="Proteomes" id="UP001556367"/>
    </source>
</evidence>
<evidence type="ECO:0000256" key="1">
    <source>
        <dbReference type="ARBA" id="ARBA00010088"/>
    </source>
</evidence>
<name>A0ABR3JSP8_9AGAR</name>
<dbReference type="Proteomes" id="UP001556367">
    <property type="component" value="Unassembled WGS sequence"/>
</dbReference>
<feature type="domain" description="Epoxide hydrolase N-terminal" evidence="4">
    <location>
        <begin position="4"/>
        <end position="113"/>
    </location>
</feature>
<evidence type="ECO:0000256" key="2">
    <source>
        <dbReference type="ARBA" id="ARBA00022797"/>
    </source>
</evidence>
<dbReference type="InterPro" id="IPR029058">
    <property type="entry name" value="AB_hydrolase_fold"/>
</dbReference>
<comment type="similarity">
    <text evidence="1">Belongs to the peptidase S33 family.</text>
</comment>
<keyword evidence="3" id="KW-0378">Hydrolase</keyword>